<gene>
    <name evidence="2" type="ORF">D1781_04465</name>
</gene>
<feature type="transmembrane region" description="Helical" evidence="1">
    <location>
        <begin position="186"/>
        <end position="210"/>
    </location>
</feature>
<proteinExistence type="predicted"/>
<protein>
    <submittedName>
        <fullName evidence="2">Ferritin-like domain-containing protein</fullName>
    </submittedName>
</protein>
<evidence type="ECO:0000256" key="1">
    <source>
        <dbReference type="SAM" id="Phobius"/>
    </source>
</evidence>
<name>A0A3A1U2S0_9MICO</name>
<evidence type="ECO:0000313" key="2">
    <source>
        <dbReference type="EMBL" id="RIX30673.1"/>
    </source>
</evidence>
<dbReference type="RefSeq" id="WP_119481034.1">
    <property type="nucleotide sequence ID" value="NZ_QXTG01000001.1"/>
</dbReference>
<accession>A0A3A1U2S0</accession>
<evidence type="ECO:0000313" key="3">
    <source>
        <dbReference type="Proteomes" id="UP000265742"/>
    </source>
</evidence>
<dbReference type="AlphaFoldDB" id="A0A3A1U2S0"/>
<sequence>MTTTSPAPSPFAVWTDYFTRNRVRQQRIEATVDWDAPCALPGEARRAIAHSFQRFELGESGEGEHLLALAARAGDPEYVDAVRLLIAEEQRHSVLFGRGLRHLTAPSLPGHWSDRAFTLLRRSLGLDTEVALFLVAETVALDWFEALATSPDPVVSGIGRRITADEREHIRFQIDRLHRDLRPRPLLARAGIAAVWSAVALGAATVLVVGHAPALRACGRRPAVIWARGLRAFAGALGTVLTGPADRVLGPSVLRPDLVGPQPRAGAGAR</sequence>
<dbReference type="EMBL" id="QXTG01000001">
    <property type="protein sequence ID" value="RIX30673.1"/>
    <property type="molecule type" value="Genomic_DNA"/>
</dbReference>
<comment type="caution">
    <text evidence="2">The sequence shown here is derived from an EMBL/GenBank/DDBJ whole genome shotgun (WGS) entry which is preliminary data.</text>
</comment>
<dbReference type="CDD" id="cd00657">
    <property type="entry name" value="Ferritin_like"/>
    <property type="match status" value="1"/>
</dbReference>
<reference evidence="3" key="1">
    <citation type="submission" date="2018-09" db="EMBL/GenBank/DDBJ databases">
        <authorList>
            <person name="Kim I."/>
        </authorList>
    </citation>
    <scope>NUCLEOTIDE SEQUENCE [LARGE SCALE GENOMIC DNA]</scope>
    <source>
        <strain evidence="3">DD4a</strain>
    </source>
</reference>
<keyword evidence="3" id="KW-1185">Reference proteome</keyword>
<keyword evidence="1" id="KW-0812">Transmembrane</keyword>
<dbReference type="SUPFAM" id="SSF47240">
    <property type="entry name" value="Ferritin-like"/>
    <property type="match status" value="1"/>
</dbReference>
<keyword evidence="1" id="KW-0472">Membrane</keyword>
<dbReference type="OrthoDB" id="5122030at2"/>
<dbReference type="InterPro" id="IPR009078">
    <property type="entry name" value="Ferritin-like_SF"/>
</dbReference>
<keyword evidence="1" id="KW-1133">Transmembrane helix</keyword>
<dbReference type="Proteomes" id="UP000265742">
    <property type="component" value="Unassembled WGS sequence"/>
</dbReference>
<organism evidence="2 3">
    <name type="scientific">Amnibacterium setariae</name>
    <dbReference type="NCBI Taxonomy" id="2306585"/>
    <lineage>
        <taxon>Bacteria</taxon>
        <taxon>Bacillati</taxon>
        <taxon>Actinomycetota</taxon>
        <taxon>Actinomycetes</taxon>
        <taxon>Micrococcales</taxon>
        <taxon>Microbacteriaceae</taxon>
        <taxon>Amnibacterium</taxon>
    </lineage>
</organism>